<name>A0ABT6TKA1_9BACL</name>
<dbReference type="Pfam" id="PF01261">
    <property type="entry name" value="AP_endonuc_2"/>
    <property type="match status" value="1"/>
</dbReference>
<dbReference type="Proteomes" id="UP001161691">
    <property type="component" value="Unassembled WGS sequence"/>
</dbReference>
<evidence type="ECO:0000313" key="2">
    <source>
        <dbReference type="EMBL" id="MDI4647261.1"/>
    </source>
</evidence>
<proteinExistence type="predicted"/>
<evidence type="ECO:0000313" key="3">
    <source>
        <dbReference type="Proteomes" id="UP001161691"/>
    </source>
</evidence>
<protein>
    <submittedName>
        <fullName evidence="2">Sugar phosphate isomerase/epimerase family protein</fullName>
    </submittedName>
</protein>
<keyword evidence="2" id="KW-0413">Isomerase</keyword>
<dbReference type="EMBL" id="JAGRPV010000001">
    <property type="protein sequence ID" value="MDI4647261.1"/>
    <property type="molecule type" value="Genomic_DNA"/>
</dbReference>
<dbReference type="InterPro" id="IPR013022">
    <property type="entry name" value="Xyl_isomerase-like_TIM-brl"/>
</dbReference>
<dbReference type="Gene3D" id="3.20.20.150">
    <property type="entry name" value="Divalent-metal-dependent TIM barrel enzymes"/>
    <property type="match status" value="1"/>
</dbReference>
<accession>A0ABT6TKA1</accession>
<keyword evidence="3" id="KW-1185">Reference proteome</keyword>
<comment type="caution">
    <text evidence="2">The sequence shown here is derived from an EMBL/GenBank/DDBJ whole genome shotgun (WGS) entry which is preliminary data.</text>
</comment>
<dbReference type="InterPro" id="IPR036237">
    <property type="entry name" value="Xyl_isomerase-like_sf"/>
</dbReference>
<dbReference type="GO" id="GO:0016853">
    <property type="term" value="F:isomerase activity"/>
    <property type="evidence" value="ECO:0007669"/>
    <property type="project" value="UniProtKB-KW"/>
</dbReference>
<dbReference type="RefSeq" id="WP_282910036.1">
    <property type="nucleotide sequence ID" value="NZ_JAGRPV010000001.1"/>
</dbReference>
<dbReference type="InterPro" id="IPR050312">
    <property type="entry name" value="IolE/XylAMocC-like"/>
</dbReference>
<reference evidence="2" key="1">
    <citation type="submission" date="2023-04" db="EMBL/GenBank/DDBJ databases">
        <title>Comparative genomic analysis of Cohnella hashimotonis sp. nov., isolated from the International Space Station.</title>
        <authorList>
            <person name="Venkateswaran K."/>
            <person name="Simpson A."/>
        </authorList>
    </citation>
    <scope>NUCLEOTIDE SEQUENCE</scope>
    <source>
        <strain evidence="2">F6_2S_P_1</strain>
    </source>
</reference>
<gene>
    <name evidence="2" type="ORF">KB449_19960</name>
</gene>
<sequence length="289" mass="32014">MLRLGISARCLENGQSAHEFARQTAEMGFSSIQLSLPETLTSIDTGYGRLSAGMARHIGDAFRERGVQIASIECYINPIHPDPALRRRQLELFKERIRYARDFGCGMVSTETGSLNADFSWHPDNHGEAAYELCVSGLRELVREAETFGVKLGIEGVTSFVANSPDKLARMIADVGSSHLHIVFDPANLLSADNIDGQAAMIRRSFELFGDRIELVHAKDFVLEEGRKRAVPPGTGEVDYGLLFGLLKERKPYMNVVLDHSGLPIVPEDMERLRSLYAGARSPAQLIER</sequence>
<dbReference type="PANTHER" id="PTHR12110">
    <property type="entry name" value="HYDROXYPYRUVATE ISOMERASE"/>
    <property type="match status" value="1"/>
</dbReference>
<organism evidence="2 3">
    <name type="scientific">Cohnella hashimotonis</name>
    <dbReference type="NCBI Taxonomy" id="2826895"/>
    <lineage>
        <taxon>Bacteria</taxon>
        <taxon>Bacillati</taxon>
        <taxon>Bacillota</taxon>
        <taxon>Bacilli</taxon>
        <taxon>Bacillales</taxon>
        <taxon>Paenibacillaceae</taxon>
        <taxon>Cohnella</taxon>
    </lineage>
</organism>
<feature type="domain" description="Xylose isomerase-like TIM barrel" evidence="1">
    <location>
        <begin position="22"/>
        <end position="273"/>
    </location>
</feature>
<dbReference type="SUPFAM" id="SSF51658">
    <property type="entry name" value="Xylose isomerase-like"/>
    <property type="match status" value="1"/>
</dbReference>
<evidence type="ECO:0000259" key="1">
    <source>
        <dbReference type="Pfam" id="PF01261"/>
    </source>
</evidence>